<reference evidence="1 2" key="1">
    <citation type="submission" date="2019-11" db="EMBL/GenBank/DDBJ databases">
        <title>Whole genome sequence of Oryza granulata.</title>
        <authorList>
            <person name="Li W."/>
        </authorList>
    </citation>
    <scope>NUCLEOTIDE SEQUENCE [LARGE SCALE GENOMIC DNA]</scope>
    <source>
        <strain evidence="2">cv. Menghai</strain>
        <tissue evidence="1">Leaf</tissue>
    </source>
</reference>
<name>A0A6G1DC39_9ORYZ</name>
<evidence type="ECO:0000313" key="1">
    <source>
        <dbReference type="EMBL" id="KAF0910355.1"/>
    </source>
</evidence>
<sequence>MWKVRLGYHSVTQGARGGVGGGELRRWPLGLAAATNLRKHLCSRPHIGERMVPANEMEELEGSRGRLRLLPGRLRRRQAVAVWDYGGSGGEQSILLRGNGGDERMRCNVGEAISCVLRRLDPILGFGEIVTSPYNSKVLRHLRDIHTEGSIEEVRSTQLVQEIAGMGSKTVPS</sequence>
<dbReference type="EMBL" id="SPHZ02000006">
    <property type="protein sequence ID" value="KAF0910355.1"/>
    <property type="molecule type" value="Genomic_DNA"/>
</dbReference>
<organism evidence="1 2">
    <name type="scientific">Oryza meyeriana var. granulata</name>
    <dbReference type="NCBI Taxonomy" id="110450"/>
    <lineage>
        <taxon>Eukaryota</taxon>
        <taxon>Viridiplantae</taxon>
        <taxon>Streptophyta</taxon>
        <taxon>Embryophyta</taxon>
        <taxon>Tracheophyta</taxon>
        <taxon>Spermatophyta</taxon>
        <taxon>Magnoliopsida</taxon>
        <taxon>Liliopsida</taxon>
        <taxon>Poales</taxon>
        <taxon>Poaceae</taxon>
        <taxon>BOP clade</taxon>
        <taxon>Oryzoideae</taxon>
        <taxon>Oryzeae</taxon>
        <taxon>Oryzinae</taxon>
        <taxon>Oryza</taxon>
        <taxon>Oryza meyeriana</taxon>
    </lineage>
</organism>
<dbReference type="Proteomes" id="UP000479710">
    <property type="component" value="Unassembled WGS sequence"/>
</dbReference>
<keyword evidence="2" id="KW-1185">Reference proteome</keyword>
<comment type="caution">
    <text evidence="1">The sequence shown here is derived from an EMBL/GenBank/DDBJ whole genome shotgun (WGS) entry which is preliminary data.</text>
</comment>
<proteinExistence type="predicted"/>
<evidence type="ECO:0000313" key="2">
    <source>
        <dbReference type="Proteomes" id="UP000479710"/>
    </source>
</evidence>
<accession>A0A6G1DC39</accession>
<dbReference type="AlphaFoldDB" id="A0A6G1DC39"/>
<protein>
    <submittedName>
        <fullName evidence="1">Uncharacterized protein</fullName>
    </submittedName>
</protein>
<gene>
    <name evidence="1" type="ORF">E2562_001533</name>
</gene>